<reference evidence="2 3" key="1">
    <citation type="submission" date="2019-02" db="EMBL/GenBank/DDBJ databases">
        <title>Paracoccus subflavus sp. nov., isolated from marine sediment of the Pacific Ocean.</title>
        <authorList>
            <person name="Zhang G."/>
        </authorList>
    </citation>
    <scope>NUCLEOTIDE SEQUENCE [LARGE SCALE GENOMIC DNA]</scope>
    <source>
        <strain evidence="2 3">GY0581</strain>
    </source>
</reference>
<dbReference type="RefSeq" id="WP_130989882.1">
    <property type="nucleotide sequence ID" value="NZ_SISK01000002.1"/>
</dbReference>
<protein>
    <submittedName>
        <fullName evidence="2">Cobalt transporter</fullName>
    </submittedName>
</protein>
<dbReference type="AlphaFoldDB" id="A0A4Q9G8L1"/>
<feature type="transmembrane region" description="Helical" evidence="1">
    <location>
        <begin position="161"/>
        <end position="177"/>
    </location>
</feature>
<dbReference type="InterPro" id="IPR012666">
    <property type="entry name" value="CbtA_put"/>
</dbReference>
<accession>A0A4Q9G8L1</accession>
<name>A0A4Q9G8L1_9RHOB</name>
<keyword evidence="1" id="KW-1133">Transmembrane helix</keyword>
<evidence type="ECO:0000313" key="2">
    <source>
        <dbReference type="EMBL" id="TBN42452.1"/>
    </source>
</evidence>
<feature type="transmembrane region" description="Helical" evidence="1">
    <location>
        <begin position="103"/>
        <end position="123"/>
    </location>
</feature>
<dbReference type="EMBL" id="SISK01000002">
    <property type="protein sequence ID" value="TBN42452.1"/>
    <property type="molecule type" value="Genomic_DNA"/>
</dbReference>
<dbReference type="OrthoDB" id="9813640at2"/>
<dbReference type="Proteomes" id="UP000293520">
    <property type="component" value="Unassembled WGS sequence"/>
</dbReference>
<organism evidence="2 3">
    <name type="scientific">Paracoccus subflavus</name>
    <dbReference type="NCBI Taxonomy" id="2528244"/>
    <lineage>
        <taxon>Bacteria</taxon>
        <taxon>Pseudomonadati</taxon>
        <taxon>Pseudomonadota</taxon>
        <taxon>Alphaproteobacteria</taxon>
        <taxon>Rhodobacterales</taxon>
        <taxon>Paracoccaceae</taxon>
        <taxon>Paracoccus</taxon>
    </lineage>
</organism>
<evidence type="ECO:0000256" key="1">
    <source>
        <dbReference type="SAM" id="Phobius"/>
    </source>
</evidence>
<feature type="transmembrane region" description="Helical" evidence="1">
    <location>
        <begin position="138"/>
        <end position="156"/>
    </location>
</feature>
<feature type="transmembrane region" description="Helical" evidence="1">
    <location>
        <begin position="68"/>
        <end position="91"/>
    </location>
</feature>
<sequence>MFSRILTTAVLAGAGAGLVAALLHLVFLQPVLLQAELYESGALTRPGADGSISAFRNLHGFQPLRDGLTAVFTMLLYGGYALVAVALMSLASARGAVIDARRGILWGLAGFVAAQFAPGFSLAPEVPGAAAADLPVRQIWWMGTGAASAVALWLIAFGTTWIARGAAILLLLAPHLIGAPRPEVMIGPAPTEVGALFAARAFGVGMAAWVVLGSLAGHLWSREDARGCLAPQDGHATRWLVRRSR</sequence>
<evidence type="ECO:0000313" key="3">
    <source>
        <dbReference type="Proteomes" id="UP000293520"/>
    </source>
</evidence>
<dbReference type="Pfam" id="PF09490">
    <property type="entry name" value="CbtA"/>
    <property type="match status" value="1"/>
</dbReference>
<keyword evidence="1" id="KW-0812">Transmembrane</keyword>
<comment type="caution">
    <text evidence="2">The sequence shown here is derived from an EMBL/GenBank/DDBJ whole genome shotgun (WGS) entry which is preliminary data.</text>
</comment>
<gene>
    <name evidence="2" type="ORF">EYE42_03220</name>
</gene>
<dbReference type="NCBIfam" id="TIGR02458">
    <property type="entry name" value="CbtA"/>
    <property type="match status" value="1"/>
</dbReference>
<keyword evidence="3" id="KW-1185">Reference proteome</keyword>
<keyword evidence="1" id="KW-0472">Membrane</keyword>
<feature type="transmembrane region" description="Helical" evidence="1">
    <location>
        <begin position="197"/>
        <end position="216"/>
    </location>
</feature>
<proteinExistence type="predicted"/>